<dbReference type="GO" id="GO:0004523">
    <property type="term" value="F:RNA-DNA hybrid ribonuclease activity"/>
    <property type="evidence" value="ECO:0007669"/>
    <property type="project" value="InterPro"/>
</dbReference>
<dbReference type="CDD" id="cd06222">
    <property type="entry name" value="RNase_H_like"/>
    <property type="match status" value="1"/>
</dbReference>
<keyword evidence="3" id="KW-1185">Reference proteome</keyword>
<name>A0AAP0ECP3_9MAGN</name>
<dbReference type="PANTHER" id="PTHR47723:SF19">
    <property type="entry name" value="POLYNUCLEOTIDYL TRANSFERASE, RIBONUCLEASE H-LIKE SUPERFAMILY PROTEIN"/>
    <property type="match status" value="1"/>
</dbReference>
<dbReference type="InterPro" id="IPR002156">
    <property type="entry name" value="RNaseH_domain"/>
</dbReference>
<proteinExistence type="predicted"/>
<dbReference type="InterPro" id="IPR053151">
    <property type="entry name" value="RNase_H-like"/>
</dbReference>
<dbReference type="EMBL" id="JBBNAE010000010">
    <property type="protein sequence ID" value="KAK9090769.1"/>
    <property type="molecule type" value="Genomic_DNA"/>
</dbReference>
<dbReference type="InterPro" id="IPR012337">
    <property type="entry name" value="RNaseH-like_sf"/>
</dbReference>
<dbReference type="AlphaFoldDB" id="A0AAP0ECP3"/>
<dbReference type="Gene3D" id="3.30.420.10">
    <property type="entry name" value="Ribonuclease H-like superfamily/Ribonuclease H"/>
    <property type="match status" value="1"/>
</dbReference>
<comment type="caution">
    <text evidence="2">The sequence shown here is derived from an EMBL/GenBank/DDBJ whole genome shotgun (WGS) entry which is preliminary data.</text>
</comment>
<dbReference type="InterPro" id="IPR036397">
    <property type="entry name" value="RNaseH_sf"/>
</dbReference>
<organism evidence="2 3">
    <name type="scientific">Stephania japonica</name>
    <dbReference type="NCBI Taxonomy" id="461633"/>
    <lineage>
        <taxon>Eukaryota</taxon>
        <taxon>Viridiplantae</taxon>
        <taxon>Streptophyta</taxon>
        <taxon>Embryophyta</taxon>
        <taxon>Tracheophyta</taxon>
        <taxon>Spermatophyta</taxon>
        <taxon>Magnoliopsida</taxon>
        <taxon>Ranunculales</taxon>
        <taxon>Menispermaceae</taxon>
        <taxon>Menispermoideae</taxon>
        <taxon>Cissampelideae</taxon>
        <taxon>Stephania</taxon>
    </lineage>
</organism>
<sequence>MDEISVISIIDRLTGSFRWVRRWSRFGCPGLPEFVSSYAGSLRYILGWSKLTIDGAAKENSGPTSFGALLRNDHRELIKGCCGRLGSTTNLMAELARIKEGLILAYNLHIQN</sequence>
<evidence type="ECO:0000259" key="1">
    <source>
        <dbReference type="Pfam" id="PF13456"/>
    </source>
</evidence>
<accession>A0AAP0ECP3</accession>
<gene>
    <name evidence="2" type="ORF">Sjap_023946</name>
</gene>
<feature type="domain" description="RNase H type-1" evidence="1">
    <location>
        <begin position="53"/>
        <end position="111"/>
    </location>
</feature>
<evidence type="ECO:0000313" key="2">
    <source>
        <dbReference type="EMBL" id="KAK9090769.1"/>
    </source>
</evidence>
<dbReference type="PANTHER" id="PTHR47723">
    <property type="entry name" value="OS05G0353850 PROTEIN"/>
    <property type="match status" value="1"/>
</dbReference>
<dbReference type="Pfam" id="PF13456">
    <property type="entry name" value="RVT_3"/>
    <property type="match status" value="1"/>
</dbReference>
<reference evidence="2 3" key="1">
    <citation type="submission" date="2024-01" db="EMBL/GenBank/DDBJ databases">
        <title>Genome assemblies of Stephania.</title>
        <authorList>
            <person name="Yang L."/>
        </authorList>
    </citation>
    <scope>NUCLEOTIDE SEQUENCE [LARGE SCALE GENOMIC DNA]</scope>
    <source>
        <strain evidence="2">QJT</strain>
        <tissue evidence="2">Leaf</tissue>
    </source>
</reference>
<dbReference type="SUPFAM" id="SSF53098">
    <property type="entry name" value="Ribonuclease H-like"/>
    <property type="match status" value="1"/>
</dbReference>
<dbReference type="Proteomes" id="UP001417504">
    <property type="component" value="Unassembled WGS sequence"/>
</dbReference>
<dbReference type="GO" id="GO:0003676">
    <property type="term" value="F:nucleic acid binding"/>
    <property type="evidence" value="ECO:0007669"/>
    <property type="project" value="InterPro"/>
</dbReference>
<evidence type="ECO:0000313" key="3">
    <source>
        <dbReference type="Proteomes" id="UP001417504"/>
    </source>
</evidence>
<dbReference type="InterPro" id="IPR044730">
    <property type="entry name" value="RNase_H-like_dom_plant"/>
</dbReference>
<protein>
    <recommendedName>
        <fullName evidence="1">RNase H type-1 domain-containing protein</fullName>
    </recommendedName>
</protein>